<feature type="region of interest" description="Disordered" evidence="7">
    <location>
        <begin position="251"/>
        <end position="279"/>
    </location>
</feature>
<evidence type="ECO:0000256" key="4">
    <source>
        <dbReference type="ARBA" id="ARBA00023163"/>
    </source>
</evidence>
<dbReference type="GO" id="GO:0061053">
    <property type="term" value="P:somite development"/>
    <property type="evidence" value="ECO:0007669"/>
    <property type="project" value="TreeGrafter"/>
</dbReference>
<evidence type="ECO:0000256" key="6">
    <source>
        <dbReference type="RuleBase" id="RU000682"/>
    </source>
</evidence>
<feature type="compositionally biased region" description="Basic and acidic residues" evidence="7">
    <location>
        <begin position="174"/>
        <end position="185"/>
    </location>
</feature>
<dbReference type="CDD" id="cd00086">
    <property type="entry name" value="homeodomain"/>
    <property type="match status" value="1"/>
</dbReference>
<comment type="subcellular location">
    <subcellularLocation>
        <location evidence="1 5 6">Nucleus</location>
    </subcellularLocation>
</comment>
<keyword evidence="5 6" id="KW-0371">Homeobox</keyword>
<dbReference type="PANTHER" id="PTHR24328:SF1">
    <property type="entry name" value="HOMEOBOX PROTEIN MOX-2"/>
    <property type="match status" value="1"/>
</dbReference>
<dbReference type="AlphaFoldDB" id="A0A8C1PW58"/>
<accession>A0A8C1PW58</accession>
<evidence type="ECO:0000313" key="9">
    <source>
        <dbReference type="Ensembl" id="ENSCCRP00010110550.1"/>
    </source>
</evidence>
<dbReference type="Gene3D" id="1.10.10.60">
    <property type="entry name" value="Homeodomain-like"/>
    <property type="match status" value="1"/>
</dbReference>
<feature type="region of interest" description="Disordered" evidence="7">
    <location>
        <begin position="299"/>
        <end position="328"/>
    </location>
</feature>
<dbReference type="PANTHER" id="PTHR24328">
    <property type="entry name" value="HOMEOBOX PROTEIN MOX"/>
    <property type="match status" value="1"/>
</dbReference>
<dbReference type="GO" id="GO:0005634">
    <property type="term" value="C:nucleus"/>
    <property type="evidence" value="ECO:0007669"/>
    <property type="project" value="UniProtKB-SubCell"/>
</dbReference>
<evidence type="ECO:0000256" key="2">
    <source>
        <dbReference type="ARBA" id="ARBA00022473"/>
    </source>
</evidence>
<evidence type="ECO:0000259" key="8">
    <source>
        <dbReference type="PROSITE" id="PS50071"/>
    </source>
</evidence>
<dbReference type="Pfam" id="PF00046">
    <property type="entry name" value="Homeodomain"/>
    <property type="match status" value="1"/>
</dbReference>
<feature type="compositionally biased region" description="Low complexity" evidence="7">
    <location>
        <begin position="163"/>
        <end position="173"/>
    </location>
</feature>
<evidence type="ECO:0000256" key="7">
    <source>
        <dbReference type="SAM" id="MobiDB-lite"/>
    </source>
</evidence>
<dbReference type="SUPFAM" id="SSF46689">
    <property type="entry name" value="Homeodomain-like"/>
    <property type="match status" value="1"/>
</dbReference>
<dbReference type="GO" id="GO:0045944">
    <property type="term" value="P:positive regulation of transcription by RNA polymerase II"/>
    <property type="evidence" value="ECO:0007669"/>
    <property type="project" value="InterPro"/>
</dbReference>
<keyword evidence="5 6" id="KW-0238">DNA-binding</keyword>
<feature type="domain" description="Homeobox" evidence="8">
    <location>
        <begin position="176"/>
        <end position="221"/>
    </location>
</feature>
<protein>
    <submittedName>
        <fullName evidence="9">Mesenchyme homeobox 2</fullName>
    </submittedName>
</protein>
<dbReference type="GO" id="GO:0000981">
    <property type="term" value="F:DNA-binding transcription factor activity, RNA polymerase II-specific"/>
    <property type="evidence" value="ECO:0007669"/>
    <property type="project" value="TreeGrafter"/>
</dbReference>
<organism evidence="9 10">
    <name type="scientific">Cyprinus carpio</name>
    <name type="common">Common carp</name>
    <dbReference type="NCBI Taxonomy" id="7962"/>
    <lineage>
        <taxon>Eukaryota</taxon>
        <taxon>Metazoa</taxon>
        <taxon>Chordata</taxon>
        <taxon>Craniata</taxon>
        <taxon>Vertebrata</taxon>
        <taxon>Euteleostomi</taxon>
        <taxon>Actinopterygii</taxon>
        <taxon>Neopterygii</taxon>
        <taxon>Teleostei</taxon>
        <taxon>Ostariophysi</taxon>
        <taxon>Cypriniformes</taxon>
        <taxon>Cyprinidae</taxon>
        <taxon>Cyprininae</taxon>
        <taxon>Cyprinus</taxon>
    </lineage>
</organism>
<feature type="region of interest" description="Disordered" evidence="7">
    <location>
        <begin position="34"/>
        <end position="88"/>
    </location>
</feature>
<name>A0A8C1PW58_CYPCA</name>
<dbReference type="Proteomes" id="UP000694427">
    <property type="component" value="Unplaced"/>
</dbReference>
<dbReference type="InterPro" id="IPR042634">
    <property type="entry name" value="MOX-1/MOX-2"/>
</dbReference>
<evidence type="ECO:0000256" key="1">
    <source>
        <dbReference type="ARBA" id="ARBA00004123"/>
    </source>
</evidence>
<proteinExistence type="predicted"/>
<dbReference type="InterPro" id="IPR001356">
    <property type="entry name" value="HD"/>
</dbReference>
<keyword evidence="10" id="KW-1185">Reference proteome</keyword>
<feature type="region of interest" description="Disordered" evidence="7">
    <location>
        <begin position="125"/>
        <end position="185"/>
    </location>
</feature>
<dbReference type="GO" id="GO:0000978">
    <property type="term" value="F:RNA polymerase II cis-regulatory region sequence-specific DNA binding"/>
    <property type="evidence" value="ECO:0007669"/>
    <property type="project" value="TreeGrafter"/>
</dbReference>
<dbReference type="InterPro" id="IPR009057">
    <property type="entry name" value="Homeodomain-like_sf"/>
</dbReference>
<sequence length="328" mass="36268">MDHSLFGCLRSPHAPSQALHPAFTQSSLALHGRSDHVSYPDLPGPSPPCSYAGEEGGFGAPHHRVHPAPQHPHLSQHQPSWHVPQMPSIDGERHGLCLPHPDTAAPELCGTGGVGSQGLCVGNPTLSGSDPSRASCVSGEYGRQTMSPVEPERRNSKGKSDSSDSQDGSYKSDVSSKPRKERTAFTKEQIRELESEFAHHNYLTRLRRYEIAVNLDLTERQPEIVPLSSQRRGVRCRHSVQIRSTRFRQQLDHPRGDTNTEQSVKSGPGTWANGRPGVLHQHKTDQVEIKRANARPHRANHIADPPNFPEICSRRKTQESTIHSSFKD</sequence>
<feature type="DNA-binding region" description="Homeobox" evidence="5">
    <location>
        <begin position="178"/>
        <end position="222"/>
    </location>
</feature>
<feature type="compositionally biased region" description="Basic and acidic residues" evidence="7">
    <location>
        <begin position="150"/>
        <end position="162"/>
    </location>
</feature>
<evidence type="ECO:0000256" key="5">
    <source>
        <dbReference type="PROSITE-ProRule" id="PRU00108"/>
    </source>
</evidence>
<dbReference type="PROSITE" id="PS50071">
    <property type="entry name" value="HOMEOBOX_2"/>
    <property type="match status" value="1"/>
</dbReference>
<feature type="compositionally biased region" description="Polar residues" evidence="7">
    <location>
        <begin position="319"/>
        <end position="328"/>
    </location>
</feature>
<reference evidence="9" key="1">
    <citation type="submission" date="2025-08" db="UniProtKB">
        <authorList>
            <consortium name="Ensembl"/>
        </authorList>
    </citation>
    <scope>IDENTIFICATION</scope>
</reference>
<dbReference type="SMART" id="SM00389">
    <property type="entry name" value="HOX"/>
    <property type="match status" value="1"/>
</dbReference>
<keyword evidence="2" id="KW-0217">Developmental protein</keyword>
<evidence type="ECO:0000256" key="3">
    <source>
        <dbReference type="ARBA" id="ARBA00023015"/>
    </source>
</evidence>
<dbReference type="Ensembl" id="ENSCCRT00010123006.1">
    <property type="protein sequence ID" value="ENSCCRP00010110550.1"/>
    <property type="gene ID" value="ENSCCRG00010048738.1"/>
</dbReference>
<reference evidence="9" key="2">
    <citation type="submission" date="2025-09" db="UniProtKB">
        <authorList>
            <consortium name="Ensembl"/>
        </authorList>
    </citation>
    <scope>IDENTIFICATION</scope>
</reference>
<keyword evidence="5 6" id="KW-0539">Nucleus</keyword>
<keyword evidence="3" id="KW-0805">Transcription regulation</keyword>
<keyword evidence="4" id="KW-0804">Transcription</keyword>
<evidence type="ECO:0000313" key="10">
    <source>
        <dbReference type="Proteomes" id="UP000694427"/>
    </source>
</evidence>